<gene>
    <name evidence="2" type="ORF">ACFO60_13855</name>
</gene>
<organism evidence="2 3">
    <name type="scientific">Sphaerisporangium dianthi</name>
    <dbReference type="NCBI Taxonomy" id="1436120"/>
    <lineage>
        <taxon>Bacteria</taxon>
        <taxon>Bacillati</taxon>
        <taxon>Actinomycetota</taxon>
        <taxon>Actinomycetes</taxon>
        <taxon>Streptosporangiales</taxon>
        <taxon>Streptosporangiaceae</taxon>
        <taxon>Sphaerisporangium</taxon>
    </lineage>
</organism>
<feature type="transmembrane region" description="Helical" evidence="1">
    <location>
        <begin position="44"/>
        <end position="63"/>
    </location>
</feature>
<protein>
    <recommendedName>
        <fullName evidence="4">DUF4079 domain-containing protein</fullName>
    </recommendedName>
</protein>
<feature type="transmembrane region" description="Helical" evidence="1">
    <location>
        <begin position="69"/>
        <end position="92"/>
    </location>
</feature>
<evidence type="ECO:0000313" key="2">
    <source>
        <dbReference type="EMBL" id="MFC4531856.1"/>
    </source>
</evidence>
<reference evidence="3" key="1">
    <citation type="journal article" date="2019" name="Int. J. Syst. Evol. Microbiol.">
        <title>The Global Catalogue of Microorganisms (GCM) 10K type strain sequencing project: providing services to taxonomists for standard genome sequencing and annotation.</title>
        <authorList>
            <consortium name="The Broad Institute Genomics Platform"/>
            <consortium name="The Broad Institute Genome Sequencing Center for Infectious Disease"/>
            <person name="Wu L."/>
            <person name="Ma J."/>
        </authorList>
    </citation>
    <scope>NUCLEOTIDE SEQUENCE [LARGE SCALE GENOMIC DNA]</scope>
    <source>
        <strain evidence="3">CGMCC 4.7132</strain>
    </source>
</reference>
<dbReference type="RefSeq" id="WP_380840532.1">
    <property type="nucleotide sequence ID" value="NZ_JBHSFP010000007.1"/>
</dbReference>
<comment type="caution">
    <text evidence="2">The sequence shown here is derived from an EMBL/GenBank/DDBJ whole genome shotgun (WGS) entry which is preliminary data.</text>
</comment>
<keyword evidence="1" id="KW-0472">Membrane</keyword>
<evidence type="ECO:0000256" key="1">
    <source>
        <dbReference type="SAM" id="Phobius"/>
    </source>
</evidence>
<feature type="transmembrane region" description="Helical" evidence="1">
    <location>
        <begin position="104"/>
        <end position="127"/>
    </location>
</feature>
<accession>A0ABV9CG13</accession>
<dbReference type="EMBL" id="JBHSFP010000007">
    <property type="protein sequence ID" value="MFC4531856.1"/>
    <property type="molecule type" value="Genomic_DNA"/>
</dbReference>
<keyword evidence="1" id="KW-1133">Transmembrane helix</keyword>
<evidence type="ECO:0008006" key="4">
    <source>
        <dbReference type="Google" id="ProtNLM"/>
    </source>
</evidence>
<dbReference type="Proteomes" id="UP001596004">
    <property type="component" value="Unassembled WGS sequence"/>
</dbReference>
<name>A0ABV9CG13_9ACTN</name>
<evidence type="ECO:0000313" key="3">
    <source>
        <dbReference type="Proteomes" id="UP001596004"/>
    </source>
</evidence>
<feature type="transmembrane region" description="Helical" evidence="1">
    <location>
        <begin position="6"/>
        <end position="24"/>
    </location>
</feature>
<keyword evidence="1" id="KW-0812">Transmembrane</keyword>
<keyword evidence="3" id="KW-1185">Reference proteome</keyword>
<sequence>MRLAAVAMWLVTAGFGVYLLFRWLAGGGLRQQKTKVTRFPATLVFLHPVLGVCSLVAWAGFLLSDRRGYVWLSLGLLIPALLLGFTMFTRWLGAGRHARGAEQGFPVIAVALHGLAALTTFVLVLLATTTR</sequence>
<proteinExistence type="predicted"/>